<proteinExistence type="predicted"/>
<evidence type="ECO:0000313" key="2">
    <source>
        <dbReference type="Proteomes" id="UP001596150"/>
    </source>
</evidence>
<dbReference type="Proteomes" id="UP001596150">
    <property type="component" value="Unassembled WGS sequence"/>
</dbReference>
<organism evidence="1 2">
    <name type="scientific">Kaistia terrae</name>
    <dbReference type="NCBI Taxonomy" id="537017"/>
    <lineage>
        <taxon>Bacteria</taxon>
        <taxon>Pseudomonadati</taxon>
        <taxon>Pseudomonadota</taxon>
        <taxon>Alphaproteobacteria</taxon>
        <taxon>Hyphomicrobiales</taxon>
        <taxon>Kaistiaceae</taxon>
        <taxon>Kaistia</taxon>
    </lineage>
</organism>
<comment type="caution">
    <text evidence="1">The sequence shown here is derived from an EMBL/GenBank/DDBJ whole genome shotgun (WGS) entry which is preliminary data.</text>
</comment>
<name>A0ABW0Q320_9HYPH</name>
<dbReference type="EMBL" id="JBHSML010000013">
    <property type="protein sequence ID" value="MFC5518057.1"/>
    <property type="molecule type" value="Genomic_DNA"/>
</dbReference>
<sequence length="147" mass="16785">MANAITPYGNANCYAFSYPEAIEKSSGLSGMTMPIRDFFEMVAKDTEKHDPKMASFYREVASHYSHCDQKAHSVDRDGNGAILVDYDDWDELTDEQRLLRGNRNAAIAVLDRLRFHLEMLDDNPENKEPVDDIRRTLAELIEPLPFS</sequence>
<accession>A0ABW0Q320</accession>
<dbReference type="RefSeq" id="WP_266343768.1">
    <property type="nucleotide sequence ID" value="NZ_JAPKNH010000003.1"/>
</dbReference>
<keyword evidence="2" id="KW-1185">Reference proteome</keyword>
<protein>
    <submittedName>
        <fullName evidence="1">Uncharacterized protein</fullName>
    </submittedName>
</protein>
<evidence type="ECO:0000313" key="1">
    <source>
        <dbReference type="EMBL" id="MFC5518057.1"/>
    </source>
</evidence>
<reference evidence="2" key="1">
    <citation type="journal article" date="2019" name="Int. J. Syst. Evol. Microbiol.">
        <title>The Global Catalogue of Microorganisms (GCM) 10K type strain sequencing project: providing services to taxonomists for standard genome sequencing and annotation.</title>
        <authorList>
            <consortium name="The Broad Institute Genomics Platform"/>
            <consortium name="The Broad Institute Genome Sequencing Center for Infectious Disease"/>
            <person name="Wu L."/>
            <person name="Ma J."/>
        </authorList>
    </citation>
    <scope>NUCLEOTIDE SEQUENCE [LARGE SCALE GENOMIC DNA]</scope>
    <source>
        <strain evidence="2">KACC 12633</strain>
    </source>
</reference>
<gene>
    <name evidence="1" type="ORF">ACFPP9_19920</name>
</gene>